<dbReference type="InParanoid" id="U5DQ41"/>
<dbReference type="CDD" id="cd02440">
    <property type="entry name" value="AdoMet_MTases"/>
    <property type="match status" value="1"/>
</dbReference>
<organism evidence="2 3">
    <name type="scientific">Rubidibacter lacunae KORDI 51-2</name>
    <dbReference type="NCBI Taxonomy" id="582515"/>
    <lineage>
        <taxon>Bacteria</taxon>
        <taxon>Bacillati</taxon>
        <taxon>Cyanobacteriota</taxon>
        <taxon>Cyanophyceae</taxon>
        <taxon>Oscillatoriophycideae</taxon>
        <taxon>Chroococcales</taxon>
        <taxon>Aphanothecaceae</taxon>
        <taxon>Rubidibacter</taxon>
    </lineage>
</organism>
<evidence type="ECO:0000313" key="3">
    <source>
        <dbReference type="Proteomes" id="UP000016960"/>
    </source>
</evidence>
<gene>
    <name evidence="2" type="ORF">KR51_00016700</name>
</gene>
<dbReference type="PATRIC" id="fig|582515.4.peg.1885"/>
<dbReference type="AlphaFoldDB" id="U5DQ41"/>
<protein>
    <submittedName>
        <fullName evidence="2">Trans-aconitate methyltransferase</fullName>
        <ecNumber evidence="2">2.1.1.144</ecNumber>
    </submittedName>
</protein>
<sequence length="218" mass="23826">MAGTAGRGAHSRSRCGTGQLTAAIAAAGATVLGLDNSPDLIARARANYPELEFAIADGTRFTTNSPFDAVFYNAALHWMQPPDAVIDRVWRALIPGGRFVVEFGGRGNLDSIVEAIASIAAERGLSWTNPWYFPSVGEYASLLEARGFEVELAMLFERPTTLADGEAGLRHWLQMFGGAIATDETADAIAERLRTQLWRKGAWIADYRRLRVVARREQ</sequence>
<feature type="domain" description="Methyltransferase type 11" evidence="1">
    <location>
        <begin position="15"/>
        <end position="101"/>
    </location>
</feature>
<dbReference type="InterPro" id="IPR029063">
    <property type="entry name" value="SAM-dependent_MTases_sf"/>
</dbReference>
<dbReference type="RefSeq" id="WP_022606421.1">
    <property type="nucleotide sequence ID" value="NZ_ASSJ01000041.1"/>
</dbReference>
<dbReference type="EC" id="2.1.1.144" evidence="2"/>
<keyword evidence="3" id="KW-1185">Reference proteome</keyword>
<dbReference type="STRING" id="582515.KR51_00016700"/>
<dbReference type="eggNOG" id="COG4106">
    <property type="taxonomic scope" value="Bacteria"/>
</dbReference>
<dbReference type="PANTHER" id="PTHR43861">
    <property type="entry name" value="TRANS-ACONITATE 2-METHYLTRANSFERASE-RELATED"/>
    <property type="match status" value="1"/>
</dbReference>
<dbReference type="PANTHER" id="PTHR43861:SF1">
    <property type="entry name" value="TRANS-ACONITATE 2-METHYLTRANSFERASE"/>
    <property type="match status" value="1"/>
</dbReference>
<comment type="caution">
    <text evidence="2">The sequence shown here is derived from an EMBL/GenBank/DDBJ whole genome shotgun (WGS) entry which is preliminary data.</text>
</comment>
<dbReference type="EMBL" id="ASSJ01000041">
    <property type="protein sequence ID" value="ERN41815.1"/>
    <property type="molecule type" value="Genomic_DNA"/>
</dbReference>
<dbReference type="GO" id="GO:0032259">
    <property type="term" value="P:methylation"/>
    <property type="evidence" value="ECO:0007669"/>
    <property type="project" value="UniProtKB-KW"/>
</dbReference>
<dbReference type="Proteomes" id="UP000016960">
    <property type="component" value="Unassembled WGS sequence"/>
</dbReference>
<proteinExistence type="predicted"/>
<accession>U5DQ41</accession>
<reference evidence="2 3" key="1">
    <citation type="submission" date="2013-05" db="EMBL/GenBank/DDBJ databases">
        <title>Draft genome sequence of Rubidibacter lacunae KORDI 51-2.</title>
        <authorList>
            <person name="Choi D.H."/>
            <person name="Noh J.H."/>
            <person name="Kwon K.-K."/>
            <person name="Lee J.-H."/>
            <person name="Ryu J.-Y."/>
        </authorList>
    </citation>
    <scope>NUCLEOTIDE SEQUENCE [LARGE SCALE GENOMIC DNA]</scope>
    <source>
        <strain evidence="2 3">KORDI 51-2</strain>
    </source>
</reference>
<keyword evidence="2" id="KW-0808">Transferase</keyword>
<dbReference type="Gene3D" id="3.40.50.150">
    <property type="entry name" value="Vaccinia Virus protein VP39"/>
    <property type="match status" value="1"/>
</dbReference>
<evidence type="ECO:0000313" key="2">
    <source>
        <dbReference type="EMBL" id="ERN41815.1"/>
    </source>
</evidence>
<keyword evidence="2" id="KW-0489">Methyltransferase</keyword>
<dbReference type="InterPro" id="IPR013216">
    <property type="entry name" value="Methyltransf_11"/>
</dbReference>
<dbReference type="SUPFAM" id="SSF53335">
    <property type="entry name" value="S-adenosyl-L-methionine-dependent methyltransferases"/>
    <property type="match status" value="1"/>
</dbReference>
<dbReference type="GO" id="GO:0030798">
    <property type="term" value="F:trans-aconitate 2-methyltransferase activity"/>
    <property type="evidence" value="ECO:0007669"/>
    <property type="project" value="UniProtKB-EC"/>
</dbReference>
<name>U5DQ41_9CHRO</name>
<dbReference type="Pfam" id="PF08241">
    <property type="entry name" value="Methyltransf_11"/>
    <property type="match status" value="1"/>
</dbReference>
<evidence type="ECO:0000259" key="1">
    <source>
        <dbReference type="Pfam" id="PF08241"/>
    </source>
</evidence>